<dbReference type="GO" id="GO:0032259">
    <property type="term" value="P:methylation"/>
    <property type="evidence" value="ECO:0007669"/>
    <property type="project" value="UniProtKB-KW"/>
</dbReference>
<comment type="caution">
    <text evidence="2">The sequence shown here is derived from an EMBL/GenBank/DDBJ whole genome shotgun (WGS) entry which is preliminary data.</text>
</comment>
<dbReference type="InterPro" id="IPR029063">
    <property type="entry name" value="SAM-dependent_MTases_sf"/>
</dbReference>
<evidence type="ECO:0000259" key="1">
    <source>
        <dbReference type="Pfam" id="PF13649"/>
    </source>
</evidence>
<dbReference type="CDD" id="cd02440">
    <property type="entry name" value="AdoMet_MTases"/>
    <property type="match status" value="1"/>
</dbReference>
<sequence>MTTELFDEGFRDEGLRDESFSSVFSRALRGLPCSVVGVGEAPQPLPVASWAREADGTDSAMLAHCLGPTLDIGCGPGRLSARLLELGHVVLGIDVVPEAVRQTRERGVSALVRDVFEELPGEGRWSTALLADGNIGIGGDPVALLRRIGQLLDPLGRVVVELSAPGVGLRSVWATLQCGEARSRPFRWSVLGVDAIADVATAAGFAVLSTHDHAERWFAVLEEEL</sequence>
<protein>
    <submittedName>
        <fullName evidence="2">Class I SAM-dependent methyltransferase</fullName>
    </submittedName>
</protein>
<gene>
    <name evidence="2" type="ORF">GCM10009844_17800</name>
</gene>
<evidence type="ECO:0000313" key="3">
    <source>
        <dbReference type="Proteomes" id="UP001501771"/>
    </source>
</evidence>
<accession>A0ABP5LFJ2</accession>
<dbReference type="SUPFAM" id="SSF53335">
    <property type="entry name" value="S-adenosyl-L-methionine-dependent methyltransferases"/>
    <property type="match status" value="1"/>
</dbReference>
<dbReference type="InterPro" id="IPR041698">
    <property type="entry name" value="Methyltransf_25"/>
</dbReference>
<keyword evidence="2" id="KW-0808">Transferase</keyword>
<organism evidence="2 3">
    <name type="scientific">Nocardioides koreensis</name>
    <dbReference type="NCBI Taxonomy" id="433651"/>
    <lineage>
        <taxon>Bacteria</taxon>
        <taxon>Bacillati</taxon>
        <taxon>Actinomycetota</taxon>
        <taxon>Actinomycetes</taxon>
        <taxon>Propionibacteriales</taxon>
        <taxon>Nocardioidaceae</taxon>
        <taxon>Nocardioides</taxon>
    </lineage>
</organism>
<dbReference type="EMBL" id="BAAAQR010000004">
    <property type="protein sequence ID" value="GAA2144351.1"/>
    <property type="molecule type" value="Genomic_DNA"/>
</dbReference>
<dbReference type="RefSeq" id="WP_344150243.1">
    <property type="nucleotide sequence ID" value="NZ_BAAAQR010000004.1"/>
</dbReference>
<feature type="domain" description="Methyltransferase" evidence="1">
    <location>
        <begin position="70"/>
        <end position="156"/>
    </location>
</feature>
<reference evidence="3" key="1">
    <citation type="journal article" date="2019" name="Int. J. Syst. Evol. Microbiol.">
        <title>The Global Catalogue of Microorganisms (GCM) 10K type strain sequencing project: providing services to taxonomists for standard genome sequencing and annotation.</title>
        <authorList>
            <consortium name="The Broad Institute Genomics Platform"/>
            <consortium name="The Broad Institute Genome Sequencing Center for Infectious Disease"/>
            <person name="Wu L."/>
            <person name="Ma J."/>
        </authorList>
    </citation>
    <scope>NUCLEOTIDE SEQUENCE [LARGE SCALE GENOMIC DNA]</scope>
    <source>
        <strain evidence="3">JCM 16022</strain>
    </source>
</reference>
<dbReference type="GO" id="GO:0008168">
    <property type="term" value="F:methyltransferase activity"/>
    <property type="evidence" value="ECO:0007669"/>
    <property type="project" value="UniProtKB-KW"/>
</dbReference>
<dbReference type="Proteomes" id="UP001501771">
    <property type="component" value="Unassembled WGS sequence"/>
</dbReference>
<keyword evidence="3" id="KW-1185">Reference proteome</keyword>
<dbReference type="Pfam" id="PF13649">
    <property type="entry name" value="Methyltransf_25"/>
    <property type="match status" value="1"/>
</dbReference>
<dbReference type="Gene3D" id="3.40.50.150">
    <property type="entry name" value="Vaccinia Virus protein VP39"/>
    <property type="match status" value="1"/>
</dbReference>
<keyword evidence="2" id="KW-0489">Methyltransferase</keyword>
<proteinExistence type="predicted"/>
<name>A0ABP5LFJ2_9ACTN</name>
<evidence type="ECO:0000313" key="2">
    <source>
        <dbReference type="EMBL" id="GAA2144351.1"/>
    </source>
</evidence>